<evidence type="ECO:0000256" key="1">
    <source>
        <dbReference type="SAM" id="MobiDB-lite"/>
    </source>
</evidence>
<protein>
    <recommendedName>
        <fullName evidence="4">Eyes absent homolog</fullName>
    </recommendedName>
</protein>
<gene>
    <name evidence="2" type="ORF">M9458_046038</name>
</gene>
<evidence type="ECO:0000313" key="2">
    <source>
        <dbReference type="EMBL" id="KAL0157962.1"/>
    </source>
</evidence>
<feature type="region of interest" description="Disordered" evidence="1">
    <location>
        <begin position="1"/>
        <end position="27"/>
    </location>
</feature>
<keyword evidence="3" id="KW-1185">Reference proteome</keyword>
<sequence>YAQYYSTSSYGSYMTSNSSLDGTGSVSTYQLQDSTPIMTGQAADLNPGKRQSAATRIIPATT</sequence>
<dbReference type="AlphaFoldDB" id="A0ABD0N9N7"/>
<feature type="region of interest" description="Disordered" evidence="1">
    <location>
        <begin position="39"/>
        <end position="62"/>
    </location>
</feature>
<dbReference type="Proteomes" id="UP001529510">
    <property type="component" value="Unassembled WGS sequence"/>
</dbReference>
<evidence type="ECO:0008006" key="4">
    <source>
        <dbReference type="Google" id="ProtNLM"/>
    </source>
</evidence>
<accession>A0ABD0N9N7</accession>
<organism evidence="2 3">
    <name type="scientific">Cirrhinus mrigala</name>
    <name type="common">Mrigala</name>
    <dbReference type="NCBI Taxonomy" id="683832"/>
    <lineage>
        <taxon>Eukaryota</taxon>
        <taxon>Metazoa</taxon>
        <taxon>Chordata</taxon>
        <taxon>Craniata</taxon>
        <taxon>Vertebrata</taxon>
        <taxon>Euteleostomi</taxon>
        <taxon>Actinopterygii</taxon>
        <taxon>Neopterygii</taxon>
        <taxon>Teleostei</taxon>
        <taxon>Ostariophysi</taxon>
        <taxon>Cypriniformes</taxon>
        <taxon>Cyprinidae</taxon>
        <taxon>Labeoninae</taxon>
        <taxon>Labeonini</taxon>
        <taxon>Cirrhinus</taxon>
    </lineage>
</organism>
<evidence type="ECO:0000313" key="3">
    <source>
        <dbReference type="Proteomes" id="UP001529510"/>
    </source>
</evidence>
<reference evidence="2 3" key="1">
    <citation type="submission" date="2024-05" db="EMBL/GenBank/DDBJ databases">
        <title>Genome sequencing and assembly of Indian major carp, Cirrhinus mrigala (Hamilton, 1822).</title>
        <authorList>
            <person name="Mohindra V."/>
            <person name="Chowdhury L.M."/>
            <person name="Lal K."/>
            <person name="Jena J.K."/>
        </authorList>
    </citation>
    <scope>NUCLEOTIDE SEQUENCE [LARGE SCALE GENOMIC DNA]</scope>
    <source>
        <strain evidence="2">CM1030</strain>
        <tissue evidence="2">Blood</tissue>
    </source>
</reference>
<dbReference type="EMBL" id="JAMKFB020000023">
    <property type="protein sequence ID" value="KAL0157962.1"/>
    <property type="molecule type" value="Genomic_DNA"/>
</dbReference>
<proteinExistence type="predicted"/>
<feature type="compositionally biased region" description="Low complexity" evidence="1">
    <location>
        <begin position="1"/>
        <end position="19"/>
    </location>
</feature>
<comment type="caution">
    <text evidence="2">The sequence shown here is derived from an EMBL/GenBank/DDBJ whole genome shotgun (WGS) entry which is preliminary data.</text>
</comment>
<name>A0ABD0N9N7_CIRMR</name>
<feature type="non-terminal residue" evidence="2">
    <location>
        <position position="1"/>
    </location>
</feature>